<sequence length="105" mass="12493">MCQYPEEQNALNKQKTYQKTFFLLHYRKSALMIACLFIPAKFWGMSLLLWDVSYRSCVSLYLAVHVSPPLRQRFKVVFYKLLIGYRKKDFGLIRYPSLSCPIRTD</sequence>
<dbReference type="EMBL" id="JAHRIO010040583">
    <property type="protein sequence ID" value="MEQ2171400.1"/>
    <property type="molecule type" value="Genomic_DNA"/>
</dbReference>
<name>A0ABV0NJ22_9TELE</name>
<accession>A0ABV0NJ22</accession>
<proteinExistence type="predicted"/>
<evidence type="ECO:0000313" key="3">
    <source>
        <dbReference type="Proteomes" id="UP001476798"/>
    </source>
</evidence>
<keyword evidence="1" id="KW-1133">Transmembrane helix</keyword>
<feature type="transmembrane region" description="Helical" evidence="1">
    <location>
        <begin position="30"/>
        <end position="50"/>
    </location>
</feature>
<comment type="caution">
    <text evidence="2">The sequence shown here is derived from an EMBL/GenBank/DDBJ whole genome shotgun (WGS) entry which is preliminary data.</text>
</comment>
<keyword evidence="1" id="KW-0812">Transmembrane</keyword>
<keyword evidence="1" id="KW-0472">Membrane</keyword>
<keyword evidence="3" id="KW-1185">Reference proteome</keyword>
<evidence type="ECO:0000313" key="2">
    <source>
        <dbReference type="EMBL" id="MEQ2171400.1"/>
    </source>
</evidence>
<dbReference type="Proteomes" id="UP001476798">
    <property type="component" value="Unassembled WGS sequence"/>
</dbReference>
<protein>
    <submittedName>
        <fullName evidence="2">Uncharacterized protein</fullName>
    </submittedName>
</protein>
<evidence type="ECO:0000256" key="1">
    <source>
        <dbReference type="SAM" id="Phobius"/>
    </source>
</evidence>
<gene>
    <name evidence="2" type="ORF">GOODEAATRI_010344</name>
</gene>
<reference evidence="2 3" key="1">
    <citation type="submission" date="2021-06" db="EMBL/GenBank/DDBJ databases">
        <authorList>
            <person name="Palmer J.M."/>
        </authorList>
    </citation>
    <scope>NUCLEOTIDE SEQUENCE [LARGE SCALE GENOMIC DNA]</scope>
    <source>
        <strain evidence="2 3">GA_2019</strain>
        <tissue evidence="2">Muscle</tissue>
    </source>
</reference>
<organism evidence="2 3">
    <name type="scientific">Goodea atripinnis</name>
    <dbReference type="NCBI Taxonomy" id="208336"/>
    <lineage>
        <taxon>Eukaryota</taxon>
        <taxon>Metazoa</taxon>
        <taxon>Chordata</taxon>
        <taxon>Craniata</taxon>
        <taxon>Vertebrata</taxon>
        <taxon>Euteleostomi</taxon>
        <taxon>Actinopterygii</taxon>
        <taxon>Neopterygii</taxon>
        <taxon>Teleostei</taxon>
        <taxon>Neoteleostei</taxon>
        <taxon>Acanthomorphata</taxon>
        <taxon>Ovalentaria</taxon>
        <taxon>Atherinomorphae</taxon>
        <taxon>Cyprinodontiformes</taxon>
        <taxon>Goodeidae</taxon>
        <taxon>Goodea</taxon>
    </lineage>
</organism>